<protein>
    <recommendedName>
        <fullName evidence="3">MarR family transcriptional regulator</fullName>
    </recommendedName>
</protein>
<gene>
    <name evidence="1" type="ORF">Hgul01_00155</name>
</gene>
<reference evidence="1 2" key="1">
    <citation type="submission" date="2024-02" db="EMBL/GenBank/DDBJ databases">
        <title>Herpetosiphon gulosus NBRC 112829.</title>
        <authorList>
            <person name="Ichikawa N."/>
            <person name="Katano-Makiyama Y."/>
            <person name="Hidaka K."/>
        </authorList>
    </citation>
    <scope>NUCLEOTIDE SEQUENCE [LARGE SCALE GENOMIC DNA]</scope>
    <source>
        <strain evidence="1 2">NBRC 112829</strain>
    </source>
</reference>
<dbReference type="RefSeq" id="WP_345720033.1">
    <property type="nucleotide sequence ID" value="NZ_BAABRU010000001.1"/>
</dbReference>
<evidence type="ECO:0008006" key="3">
    <source>
        <dbReference type="Google" id="ProtNLM"/>
    </source>
</evidence>
<accession>A0ABP9WT57</accession>
<dbReference type="Proteomes" id="UP001428290">
    <property type="component" value="Unassembled WGS sequence"/>
</dbReference>
<name>A0ABP9WT57_9CHLR</name>
<proteinExistence type="predicted"/>
<dbReference type="EMBL" id="BAABRU010000001">
    <property type="protein sequence ID" value="GAA5526383.1"/>
    <property type="molecule type" value="Genomic_DNA"/>
</dbReference>
<keyword evidence="2" id="KW-1185">Reference proteome</keyword>
<comment type="caution">
    <text evidence="1">The sequence shown here is derived from an EMBL/GenBank/DDBJ whole genome shotgun (WGS) entry which is preliminary data.</text>
</comment>
<sequence>MMTVHSLPTAIHAVYHSLIDHPRWHNFGKRTFGSWRDLLLIEAVVRYPRQTLHGYVNYLHYYTPLIVASVLEKALRKGWLVLERGKYEPGPHYLAYLIERADLIQELFDVWPEAAAHAVAEYGERLCEAIPTQACLDHLLYAYGPRPSAHKAATFEERALMVCTALSNYRADAKALAWHACGISPAQGMILRSIVKHHNPISRPDLLIAVDPYLGICAESTIDGLLSQQWITRDDRGLRLTATGWGYWHAARSALRQRIAQLYSVLDYHETQAFIMGAQTLVNTTKYVFAQHLAAA</sequence>
<organism evidence="1 2">
    <name type="scientific">Herpetosiphon gulosus</name>
    <dbReference type="NCBI Taxonomy" id="1973496"/>
    <lineage>
        <taxon>Bacteria</taxon>
        <taxon>Bacillati</taxon>
        <taxon>Chloroflexota</taxon>
        <taxon>Chloroflexia</taxon>
        <taxon>Herpetosiphonales</taxon>
        <taxon>Herpetosiphonaceae</taxon>
        <taxon>Herpetosiphon</taxon>
    </lineage>
</organism>
<evidence type="ECO:0000313" key="2">
    <source>
        <dbReference type="Proteomes" id="UP001428290"/>
    </source>
</evidence>
<evidence type="ECO:0000313" key="1">
    <source>
        <dbReference type="EMBL" id="GAA5526383.1"/>
    </source>
</evidence>